<dbReference type="PROSITE" id="PS50181">
    <property type="entry name" value="FBOX"/>
    <property type="match status" value="1"/>
</dbReference>
<comment type="caution">
    <text evidence="2">The sequence shown here is derived from an EMBL/GenBank/DDBJ whole genome shotgun (WGS) entry which is preliminary data.</text>
</comment>
<dbReference type="PANTHER" id="PTHR31672">
    <property type="entry name" value="BNACNNG10540D PROTEIN"/>
    <property type="match status" value="1"/>
</dbReference>
<dbReference type="CDD" id="cd22157">
    <property type="entry name" value="F-box_AtFBW1-like"/>
    <property type="match status" value="1"/>
</dbReference>
<evidence type="ECO:0000313" key="3">
    <source>
        <dbReference type="Proteomes" id="UP001152523"/>
    </source>
</evidence>
<dbReference type="EMBL" id="CAMAPF010000031">
    <property type="protein sequence ID" value="CAH9077344.1"/>
    <property type="molecule type" value="Genomic_DNA"/>
</dbReference>
<dbReference type="Gene3D" id="1.20.1280.50">
    <property type="match status" value="1"/>
</dbReference>
<dbReference type="InterPro" id="IPR001810">
    <property type="entry name" value="F-box_dom"/>
</dbReference>
<protein>
    <recommendedName>
        <fullName evidence="1">F-box domain-containing protein</fullName>
    </recommendedName>
</protein>
<dbReference type="Pfam" id="PF00646">
    <property type="entry name" value="F-box"/>
    <property type="match status" value="1"/>
</dbReference>
<dbReference type="InterPro" id="IPR056592">
    <property type="entry name" value="Beta-prop_At3g26010-like"/>
</dbReference>
<feature type="domain" description="F-box" evidence="1">
    <location>
        <begin position="1"/>
        <end position="41"/>
    </location>
</feature>
<reference evidence="2" key="1">
    <citation type="submission" date="2022-07" db="EMBL/GenBank/DDBJ databases">
        <authorList>
            <person name="Macas J."/>
            <person name="Novak P."/>
            <person name="Neumann P."/>
        </authorList>
    </citation>
    <scope>NUCLEOTIDE SEQUENCE</scope>
</reference>
<proteinExistence type="predicted"/>
<keyword evidence="3" id="KW-1185">Reference proteome</keyword>
<evidence type="ECO:0000313" key="2">
    <source>
        <dbReference type="EMBL" id="CAH9077344.1"/>
    </source>
</evidence>
<dbReference type="InterPro" id="IPR050796">
    <property type="entry name" value="SCF_F-box_component"/>
</dbReference>
<dbReference type="InterPro" id="IPR036047">
    <property type="entry name" value="F-box-like_dom_sf"/>
</dbReference>
<sequence>MNDQIIAEILVRLPPKSVYRFRAVSKSWNELISHPYFIKKYDSLQRRPDGVGLLSLFRVYCPCIFSNSKKPKKSVEYHSLDFEVRGMFREPVKFINSSNGLILCSKGCSDKQEYLVLNPVTKRSVSLPPPPSSRTGRSIGLMCEENKNQLSAKYIIVQIHCQVICEREKGTIQIATYSSETGAWIAAKRPVIASTAAIKEDVYSCLLRDPPLVMNGVFHWYHYSGNTGILTLALYRPDSEAVFDIRSYDGFGNNSLCSSAITRSSIENGDVLWFTVVDDFKTMRVFSFPKGSRGWVLVYSISVESLWGNDTALVTSSRMRSGGHIILNGLVPVNNKKTPAALIRREESGRLFLYDVDTKAVQSLPYHGRPVTTEWDGFNILSIGPECTAHYPYIHPSSLSAFAL</sequence>
<dbReference type="PANTHER" id="PTHR31672:SF9">
    <property type="entry name" value="F-BOX DOMAIN-CONTAINING PROTEIN"/>
    <property type="match status" value="1"/>
</dbReference>
<evidence type="ECO:0000259" key="1">
    <source>
        <dbReference type="PROSITE" id="PS50181"/>
    </source>
</evidence>
<organism evidence="2 3">
    <name type="scientific">Cuscuta epithymum</name>
    <dbReference type="NCBI Taxonomy" id="186058"/>
    <lineage>
        <taxon>Eukaryota</taxon>
        <taxon>Viridiplantae</taxon>
        <taxon>Streptophyta</taxon>
        <taxon>Embryophyta</taxon>
        <taxon>Tracheophyta</taxon>
        <taxon>Spermatophyta</taxon>
        <taxon>Magnoliopsida</taxon>
        <taxon>eudicotyledons</taxon>
        <taxon>Gunneridae</taxon>
        <taxon>Pentapetalae</taxon>
        <taxon>asterids</taxon>
        <taxon>lamiids</taxon>
        <taxon>Solanales</taxon>
        <taxon>Convolvulaceae</taxon>
        <taxon>Cuscuteae</taxon>
        <taxon>Cuscuta</taxon>
        <taxon>Cuscuta subgen. Cuscuta</taxon>
    </lineage>
</organism>
<dbReference type="Proteomes" id="UP001152523">
    <property type="component" value="Unassembled WGS sequence"/>
</dbReference>
<dbReference type="SUPFAM" id="SSF81383">
    <property type="entry name" value="F-box domain"/>
    <property type="match status" value="1"/>
</dbReference>
<dbReference type="Pfam" id="PF24750">
    <property type="entry name" value="b-prop_At3g26010-like"/>
    <property type="match status" value="1"/>
</dbReference>
<name>A0AAV0CHA1_9ASTE</name>
<accession>A0AAV0CHA1</accession>
<gene>
    <name evidence="2" type="ORF">CEPIT_LOCUS6145</name>
</gene>
<dbReference type="SMART" id="SM00256">
    <property type="entry name" value="FBOX"/>
    <property type="match status" value="1"/>
</dbReference>
<dbReference type="AlphaFoldDB" id="A0AAV0CHA1"/>